<comment type="caution">
    <text evidence="4">The sequence shown here is derived from an EMBL/GenBank/DDBJ whole genome shotgun (WGS) entry which is preliminary data.</text>
</comment>
<dbReference type="InterPro" id="IPR007835">
    <property type="entry name" value="MOFRL"/>
</dbReference>
<gene>
    <name evidence="4" type="ORF">BIW11_12572</name>
</gene>
<dbReference type="InterPro" id="IPR039760">
    <property type="entry name" value="MOFRL_protein"/>
</dbReference>
<dbReference type="AlphaFoldDB" id="A0A1V9X620"/>
<dbReference type="Pfam" id="PF13660">
    <property type="entry name" value="DUF4147"/>
    <property type="match status" value="1"/>
</dbReference>
<name>A0A1V9X620_9ACAR</name>
<dbReference type="STRING" id="418985.A0A1V9X620"/>
<dbReference type="FunCoup" id="A0A1V9X620">
    <property type="interactions" value="171"/>
</dbReference>
<keyword evidence="4" id="KW-0418">Kinase</keyword>
<keyword evidence="5" id="KW-1185">Reference proteome</keyword>
<dbReference type="InterPro" id="IPR038614">
    <property type="entry name" value="GK_N_sf"/>
</dbReference>
<evidence type="ECO:0000313" key="5">
    <source>
        <dbReference type="Proteomes" id="UP000192247"/>
    </source>
</evidence>
<dbReference type="InterPro" id="IPR037035">
    <property type="entry name" value="GK-like_C_sf"/>
</dbReference>
<evidence type="ECO:0000313" key="4">
    <source>
        <dbReference type="EMBL" id="OQR68947.1"/>
    </source>
</evidence>
<dbReference type="InterPro" id="IPR025286">
    <property type="entry name" value="MOFRL_assoc_dom"/>
</dbReference>
<dbReference type="GO" id="GO:0008887">
    <property type="term" value="F:glycerate kinase activity"/>
    <property type="evidence" value="ECO:0007669"/>
    <property type="project" value="InterPro"/>
</dbReference>
<dbReference type="InParanoid" id="A0A1V9X620"/>
<protein>
    <submittedName>
        <fullName evidence="4">Glycerate kinase-like</fullName>
    </submittedName>
</protein>
<feature type="domain" description="MOFRL" evidence="2">
    <location>
        <begin position="359"/>
        <end position="470"/>
    </location>
</feature>
<dbReference type="OrthoDB" id="44918at2759"/>
<keyword evidence="4" id="KW-0808">Transferase</keyword>
<dbReference type="Gene3D" id="3.40.1480.10">
    <property type="entry name" value="MOFRL domain"/>
    <property type="match status" value="1"/>
</dbReference>
<dbReference type="Pfam" id="PF05161">
    <property type="entry name" value="MOFRL"/>
    <property type="match status" value="1"/>
</dbReference>
<dbReference type="GO" id="GO:0005737">
    <property type="term" value="C:cytoplasm"/>
    <property type="evidence" value="ECO:0007669"/>
    <property type="project" value="TreeGrafter"/>
</dbReference>
<dbReference type="EMBL" id="MNPL01022844">
    <property type="protein sequence ID" value="OQR68947.1"/>
    <property type="molecule type" value="Genomic_DNA"/>
</dbReference>
<feature type="domain" description="MOFRL-associated" evidence="3">
    <location>
        <begin position="19"/>
        <end position="269"/>
    </location>
</feature>
<reference evidence="4 5" key="1">
    <citation type="journal article" date="2017" name="Gigascience">
        <title>Draft genome of the honey bee ectoparasitic mite, Tropilaelaps mercedesae, is shaped by the parasitic life history.</title>
        <authorList>
            <person name="Dong X."/>
            <person name="Armstrong S.D."/>
            <person name="Xia D."/>
            <person name="Makepeace B.L."/>
            <person name="Darby A.C."/>
            <person name="Kadowaki T."/>
        </authorList>
    </citation>
    <scope>NUCLEOTIDE SEQUENCE [LARGE SCALE GENOMIC DNA]</scope>
    <source>
        <strain evidence="4">Wuxi-XJTLU</strain>
    </source>
</reference>
<dbReference type="Gene3D" id="3.40.50.10180">
    <property type="entry name" value="Glycerate kinase, MOFRL-like N-terminal domain"/>
    <property type="match status" value="1"/>
</dbReference>
<evidence type="ECO:0000259" key="3">
    <source>
        <dbReference type="Pfam" id="PF13660"/>
    </source>
</evidence>
<dbReference type="PANTHER" id="PTHR12227:SF0">
    <property type="entry name" value="GLYCERATE KINASE"/>
    <property type="match status" value="1"/>
</dbReference>
<evidence type="ECO:0000256" key="1">
    <source>
        <dbReference type="ARBA" id="ARBA00005393"/>
    </source>
</evidence>
<proteinExistence type="inferred from homology"/>
<accession>A0A1V9X620</accession>
<dbReference type="SUPFAM" id="SSF82544">
    <property type="entry name" value="GckA/TtuD-like"/>
    <property type="match status" value="1"/>
</dbReference>
<sequence length="487" mass="52453">MSKENIVRLSTAARFHRDVRRIFRAAVYAVEPQALMRRKVHVINDKLHFKVGSLDATSRVYEPNHNIYVCGMGKAVAPMAAQLQNLLWPHIQQGIISIPVGFTHLAQLLKKPWLPKYPIEVLEGAKGNIPDEASLSASQKIIAMIEPLSETDILFVLISGGGSALAPLPKTPLTLPEKQALIHKLSSSGASIEEINTVRTRLSALKGGKLLARTRARVISLILSDIIGSPLHLIASGPTVLPLTKGDTEEAIEILRKYNIDVSTHLAEIMNRSSSISIPTAKVENHIIGSNVVALEAAKQEALSLGYHVVVATDRLIGEARNVGQGIAKIATHGDTFDLNVSEEVRQQLKNLPHDSVICVLFGGETTVKVTGSGVGGRNQELALSAAIALNGHRRDVVLLSAGTDGIDGPTDAAGAVVDQKTISLYKRLCVAENKTDASSYLANNDSYNFFKGIHDAHFKIGHTGTNVMDIQVLLFETTTNDSSNTS</sequence>
<dbReference type="Proteomes" id="UP000192247">
    <property type="component" value="Unassembled WGS sequence"/>
</dbReference>
<dbReference type="PANTHER" id="PTHR12227">
    <property type="entry name" value="GLYCERATE KINASE"/>
    <property type="match status" value="1"/>
</dbReference>
<comment type="similarity">
    <text evidence="1">Belongs to the glycerate kinase type-2 family.</text>
</comment>
<organism evidence="4 5">
    <name type="scientific">Tropilaelaps mercedesae</name>
    <dbReference type="NCBI Taxonomy" id="418985"/>
    <lineage>
        <taxon>Eukaryota</taxon>
        <taxon>Metazoa</taxon>
        <taxon>Ecdysozoa</taxon>
        <taxon>Arthropoda</taxon>
        <taxon>Chelicerata</taxon>
        <taxon>Arachnida</taxon>
        <taxon>Acari</taxon>
        <taxon>Parasitiformes</taxon>
        <taxon>Mesostigmata</taxon>
        <taxon>Gamasina</taxon>
        <taxon>Dermanyssoidea</taxon>
        <taxon>Laelapidae</taxon>
        <taxon>Tropilaelaps</taxon>
    </lineage>
</organism>
<evidence type="ECO:0000259" key="2">
    <source>
        <dbReference type="Pfam" id="PF05161"/>
    </source>
</evidence>